<feature type="domain" description="Phytanoyl-CoA hydroxylase-interacting protein-like C-terminal" evidence="1">
    <location>
        <begin position="233"/>
        <end position="431"/>
    </location>
</feature>
<accession>A0A8W8JQ37</accession>
<sequence length="433" mass="49900">MTEILMHEIEVRSSASEKIDVPVKFDEHKVKECASSVIMLTHKSSSLKLAVLLDTRAHQRALVVIPGNRGTSRKVSDFYMEIYGINSNGKVVIYDTKSLANFDQQNEGTDSRQNTNLQPQLTRKHISQARYEVRLPMLTRQPCYKFICLKEVSTDEKHLFQCANGTTRYTVPFPLKPAKEYEINVFCGSCDGPGRYTLDAYPPLKFQAAMDKSQLRLLYKRAIEFCNDRSLHRRIHFLYRNKPHRYFDKIRSQNGGIMTKYMKNDGGDQASPLNRAIQGLFFSALLKTTPNRRTVVPPCSPFGNQRLHVEASFFLNQSNNLYFADFFCHYTNHRITLVVTKANSYSDKFCSENLIPLKSRGNPFLYYNMWQNGFFTNLAVNIEVFYTENIDIGELLSDKAAYFTFCYSKGYSRKKSFIGQRKNKSCSVCNLNL</sequence>
<dbReference type="Pfam" id="PF19281">
    <property type="entry name" value="PHYHIP_C"/>
    <property type="match status" value="1"/>
</dbReference>
<protein>
    <recommendedName>
        <fullName evidence="1">Phytanoyl-CoA hydroxylase-interacting protein-like C-terminal domain-containing protein</fullName>
    </recommendedName>
</protein>
<dbReference type="Proteomes" id="UP000005408">
    <property type="component" value="Unassembled WGS sequence"/>
</dbReference>
<organism evidence="2 3">
    <name type="scientific">Magallana gigas</name>
    <name type="common">Pacific oyster</name>
    <name type="synonym">Crassostrea gigas</name>
    <dbReference type="NCBI Taxonomy" id="29159"/>
    <lineage>
        <taxon>Eukaryota</taxon>
        <taxon>Metazoa</taxon>
        <taxon>Spiralia</taxon>
        <taxon>Lophotrochozoa</taxon>
        <taxon>Mollusca</taxon>
        <taxon>Bivalvia</taxon>
        <taxon>Autobranchia</taxon>
        <taxon>Pteriomorphia</taxon>
        <taxon>Ostreida</taxon>
        <taxon>Ostreoidea</taxon>
        <taxon>Ostreidae</taxon>
        <taxon>Magallana</taxon>
    </lineage>
</organism>
<dbReference type="PANTHER" id="PTHR15698">
    <property type="entry name" value="PROTEIN CBG15099"/>
    <property type="match status" value="1"/>
</dbReference>
<dbReference type="OrthoDB" id="6160028at2759"/>
<dbReference type="PANTHER" id="PTHR15698:SF10">
    <property type="entry name" value="PHYTANOYL-COA HYDROXYLASE-INTERACTING PROTEIN-LIKE C-TERMINAL DOMAIN-CONTAINING PROTEIN"/>
    <property type="match status" value="1"/>
</dbReference>
<evidence type="ECO:0000313" key="3">
    <source>
        <dbReference type="Proteomes" id="UP000005408"/>
    </source>
</evidence>
<dbReference type="EnsemblMetazoa" id="G20443.1">
    <property type="protein sequence ID" value="G20443.1:cds"/>
    <property type="gene ID" value="G20443"/>
</dbReference>
<proteinExistence type="predicted"/>
<evidence type="ECO:0000259" key="1">
    <source>
        <dbReference type="Pfam" id="PF19281"/>
    </source>
</evidence>
<dbReference type="InterPro" id="IPR045545">
    <property type="entry name" value="PHYIP/PHIPL_C"/>
</dbReference>
<name>A0A8W8JQ37_MAGGI</name>
<evidence type="ECO:0000313" key="2">
    <source>
        <dbReference type="EnsemblMetazoa" id="G20443.1:cds"/>
    </source>
</evidence>
<dbReference type="InterPro" id="IPR042868">
    <property type="entry name" value="PHYHIP/PHYHIPL"/>
</dbReference>
<dbReference type="OMA" id="HISQARY"/>
<reference evidence="2" key="1">
    <citation type="submission" date="2022-08" db="UniProtKB">
        <authorList>
            <consortium name="EnsemblMetazoa"/>
        </authorList>
    </citation>
    <scope>IDENTIFICATION</scope>
    <source>
        <strain evidence="2">05x7-T-G4-1.051#20</strain>
    </source>
</reference>
<keyword evidence="3" id="KW-1185">Reference proteome</keyword>
<dbReference type="AlphaFoldDB" id="A0A8W8JQ37"/>